<organism evidence="2">
    <name type="scientific">Kwoniella dejecticola CBS 10117</name>
    <dbReference type="NCBI Taxonomy" id="1296121"/>
    <lineage>
        <taxon>Eukaryota</taxon>
        <taxon>Fungi</taxon>
        <taxon>Dikarya</taxon>
        <taxon>Basidiomycota</taxon>
        <taxon>Agaricomycotina</taxon>
        <taxon>Tremellomycetes</taxon>
        <taxon>Tremellales</taxon>
        <taxon>Cryptococcaceae</taxon>
        <taxon>Kwoniella</taxon>
    </lineage>
</organism>
<dbReference type="STRING" id="1296121.A0A1A5ZZ55"/>
<dbReference type="GeneID" id="28970328"/>
<dbReference type="Proteomes" id="UP000078595">
    <property type="component" value="Chromosome 9"/>
</dbReference>
<dbReference type="PANTHER" id="PTHR46310">
    <property type="entry name" value="AMIDASE 1"/>
    <property type="match status" value="1"/>
</dbReference>
<protein>
    <recommendedName>
        <fullName evidence="1">Amidase domain-containing protein</fullName>
    </recommendedName>
</protein>
<dbReference type="OrthoDB" id="5423360at2759"/>
<feature type="domain" description="Amidase" evidence="1">
    <location>
        <begin position="8"/>
        <end position="216"/>
    </location>
</feature>
<reference evidence="2" key="1">
    <citation type="submission" date="2013-07" db="EMBL/GenBank/DDBJ databases">
        <title>The Genome Sequence of Cryptococcus dejecticola CBS10117.</title>
        <authorList>
            <consortium name="The Broad Institute Genome Sequencing Platform"/>
            <person name="Cuomo C."/>
            <person name="Litvintseva A."/>
            <person name="Chen Y."/>
            <person name="Heitman J."/>
            <person name="Sun S."/>
            <person name="Springer D."/>
            <person name="Dromer F."/>
            <person name="Young S.K."/>
            <person name="Zeng Q."/>
            <person name="Gargeya S."/>
            <person name="Fitzgerald M."/>
            <person name="Abouelleil A."/>
            <person name="Alvarado L."/>
            <person name="Berlin A.M."/>
            <person name="Chapman S.B."/>
            <person name="Dewar J."/>
            <person name="Goldberg J."/>
            <person name="Griggs A."/>
            <person name="Gujja S."/>
            <person name="Hansen M."/>
            <person name="Howarth C."/>
            <person name="Imamovic A."/>
            <person name="Larimer J."/>
            <person name="McCowan C."/>
            <person name="Murphy C."/>
            <person name="Pearson M."/>
            <person name="Priest M."/>
            <person name="Roberts A."/>
            <person name="Saif S."/>
            <person name="Shea T."/>
            <person name="Sykes S."/>
            <person name="Wortman J."/>
            <person name="Nusbaum C."/>
            <person name="Birren B."/>
        </authorList>
    </citation>
    <scope>NUCLEOTIDE SEQUENCE [LARGE SCALE GENOMIC DNA]</scope>
    <source>
        <strain evidence="2">CBS 10117</strain>
    </source>
</reference>
<accession>A0A1A5ZZ55</accession>
<dbReference type="InterPro" id="IPR023631">
    <property type="entry name" value="Amidase_dom"/>
</dbReference>
<keyword evidence="4" id="KW-1185">Reference proteome</keyword>
<sequence length="398" mass="43621">MTKKPAGYTAPAVEALMDVDDEMVIVGKTRCSEFVGNGEFTSTTPCGPLPYTDRADRWQASGASSTGAAAALASYPWLDICVATDTAASIRDPAAISGIYGWRPSWGMFPMDGICPGIEVADTVGLLSRDPSVLTGSIRKWVSKSKNLRLTSNPKRITKILVPNDDLSIMQPEVRKALESFVNSAKAISGGQYSVQYMNMQKTMSVWKGMMTGEEFTNLWGLYQYKHIGKGIMDSYQAKHGGKNPPLGHNTQTTWKKARDTDDAESRIRSLEKKSHATGDYVRHFLGTDTVLMDLMDGDRLPEFREESFQGESQKLLRGKSKNPMVYWKDIPCGQGQGYTCPFDQVSYLSPISDAKEMQTISMGLYGGPGTDLAIADLIDHFSENGLLVSVKPGETAF</sequence>
<dbReference type="PANTHER" id="PTHR46310:SF7">
    <property type="entry name" value="AMIDASE 1"/>
    <property type="match status" value="1"/>
</dbReference>
<reference evidence="3" key="3">
    <citation type="submission" date="2024-02" db="EMBL/GenBank/DDBJ databases">
        <title>Comparative genomics of Cryptococcus and Kwoniella reveals pathogenesis evolution and contrasting modes of karyotype evolution via chromosome fusion or intercentromeric recombination.</title>
        <authorList>
            <person name="Coelho M.A."/>
            <person name="David-Palma M."/>
            <person name="Shea T."/>
            <person name="Bowers K."/>
            <person name="McGinley-Smith S."/>
            <person name="Mohammad A.W."/>
            <person name="Gnirke A."/>
            <person name="Yurkov A.M."/>
            <person name="Nowrousian M."/>
            <person name="Sun S."/>
            <person name="Cuomo C.A."/>
            <person name="Heitman J."/>
        </authorList>
    </citation>
    <scope>NUCLEOTIDE SEQUENCE</scope>
    <source>
        <strain evidence="3">CBS 10117</strain>
    </source>
</reference>
<dbReference type="InterPro" id="IPR036928">
    <property type="entry name" value="AS_sf"/>
</dbReference>
<reference evidence="3" key="2">
    <citation type="submission" date="2013-07" db="EMBL/GenBank/DDBJ databases">
        <authorList>
            <consortium name="The Broad Institute Genome Sequencing Platform"/>
            <person name="Cuomo C."/>
            <person name="Litvintseva A."/>
            <person name="Chen Y."/>
            <person name="Heitman J."/>
            <person name="Sun S."/>
            <person name="Springer D."/>
            <person name="Dromer F."/>
            <person name="Young S.K."/>
            <person name="Zeng Q."/>
            <person name="Gargeya S."/>
            <person name="Fitzgerald M."/>
            <person name="Abouelleil A."/>
            <person name="Alvarado L."/>
            <person name="Berlin A.M."/>
            <person name="Chapman S.B."/>
            <person name="Dewar J."/>
            <person name="Goldberg J."/>
            <person name="Griggs A."/>
            <person name="Gujja S."/>
            <person name="Hansen M."/>
            <person name="Howarth C."/>
            <person name="Imamovic A."/>
            <person name="Larimer J."/>
            <person name="McCowan C."/>
            <person name="Murphy C."/>
            <person name="Pearson M."/>
            <person name="Priest M."/>
            <person name="Roberts A."/>
            <person name="Saif S."/>
            <person name="Shea T."/>
            <person name="Sykes S."/>
            <person name="Wortman J."/>
            <person name="Nusbaum C."/>
            <person name="Birren B."/>
        </authorList>
    </citation>
    <scope>NUCLEOTIDE SEQUENCE</scope>
    <source>
        <strain evidence="3">CBS 10117</strain>
    </source>
</reference>
<evidence type="ECO:0000313" key="3">
    <source>
        <dbReference type="EMBL" id="WWC64617.1"/>
    </source>
</evidence>
<evidence type="ECO:0000259" key="1">
    <source>
        <dbReference type="Pfam" id="PF01425"/>
    </source>
</evidence>
<dbReference type="VEuPathDB" id="FungiDB:I303_06629"/>
<dbReference type="KEGG" id="kdj:28970328"/>
<gene>
    <name evidence="2" type="ORF">I303_06629</name>
    <name evidence="3" type="ORF">I303_107228</name>
</gene>
<name>A0A1A5ZZ55_9TREE</name>
<evidence type="ECO:0000313" key="2">
    <source>
        <dbReference type="EMBL" id="OBR83070.1"/>
    </source>
</evidence>
<dbReference type="EMBL" id="CP144538">
    <property type="protein sequence ID" value="WWC64617.1"/>
    <property type="molecule type" value="Genomic_DNA"/>
</dbReference>
<proteinExistence type="predicted"/>
<dbReference type="RefSeq" id="XP_018260912.1">
    <property type="nucleotide sequence ID" value="XM_018409909.1"/>
</dbReference>
<dbReference type="SUPFAM" id="SSF75304">
    <property type="entry name" value="Amidase signature (AS) enzymes"/>
    <property type="match status" value="1"/>
</dbReference>
<dbReference type="Pfam" id="PF01425">
    <property type="entry name" value="Amidase"/>
    <property type="match status" value="1"/>
</dbReference>
<dbReference type="EMBL" id="KI894034">
    <property type="protein sequence ID" value="OBR83070.1"/>
    <property type="molecule type" value="Genomic_DNA"/>
</dbReference>
<dbReference type="AlphaFoldDB" id="A0A1A5ZZ55"/>
<evidence type="ECO:0000313" key="4">
    <source>
        <dbReference type="Proteomes" id="UP000078595"/>
    </source>
</evidence>
<dbReference type="Gene3D" id="3.90.1300.10">
    <property type="entry name" value="Amidase signature (AS) domain"/>
    <property type="match status" value="1"/>
</dbReference>